<gene>
    <name evidence="2" type="ORF">GCM10012278_40930</name>
</gene>
<evidence type="ECO:0000313" key="2">
    <source>
        <dbReference type="EMBL" id="GGP08592.1"/>
    </source>
</evidence>
<dbReference type="InterPro" id="IPR025438">
    <property type="entry name" value="DUF4180"/>
</dbReference>
<name>A0A918A6P7_9ACTN</name>
<evidence type="ECO:0000259" key="1">
    <source>
        <dbReference type="Pfam" id="PF13788"/>
    </source>
</evidence>
<keyword evidence="3" id="KW-1185">Reference proteome</keyword>
<reference evidence="2" key="2">
    <citation type="submission" date="2020-09" db="EMBL/GenBank/DDBJ databases">
        <authorList>
            <person name="Sun Q."/>
            <person name="Zhou Y."/>
        </authorList>
    </citation>
    <scope>NUCLEOTIDE SEQUENCE</scope>
    <source>
        <strain evidence="2">CGMCC 4.7430</strain>
    </source>
</reference>
<organism evidence="2 3">
    <name type="scientific">Nonomuraea glycinis</name>
    <dbReference type="NCBI Taxonomy" id="2047744"/>
    <lineage>
        <taxon>Bacteria</taxon>
        <taxon>Bacillati</taxon>
        <taxon>Actinomycetota</taxon>
        <taxon>Actinomycetes</taxon>
        <taxon>Streptosporangiales</taxon>
        <taxon>Streptosporangiaceae</taxon>
        <taxon>Nonomuraea</taxon>
    </lineage>
</organism>
<proteinExistence type="predicted"/>
<evidence type="ECO:0000313" key="3">
    <source>
        <dbReference type="Proteomes" id="UP000660745"/>
    </source>
</evidence>
<dbReference type="AlphaFoldDB" id="A0A918A6P7"/>
<dbReference type="Proteomes" id="UP000660745">
    <property type="component" value="Unassembled WGS sequence"/>
</dbReference>
<protein>
    <recommendedName>
        <fullName evidence="1">DUF4180 domain-containing protein</fullName>
    </recommendedName>
</protein>
<reference evidence="2" key="1">
    <citation type="journal article" date="2014" name="Int. J. Syst. Evol. Microbiol.">
        <title>Complete genome sequence of Corynebacterium casei LMG S-19264T (=DSM 44701T), isolated from a smear-ripened cheese.</title>
        <authorList>
            <consortium name="US DOE Joint Genome Institute (JGI-PGF)"/>
            <person name="Walter F."/>
            <person name="Albersmeier A."/>
            <person name="Kalinowski J."/>
            <person name="Ruckert C."/>
        </authorList>
    </citation>
    <scope>NUCLEOTIDE SEQUENCE</scope>
    <source>
        <strain evidence="2">CGMCC 4.7430</strain>
    </source>
</reference>
<dbReference type="EMBL" id="BMNK01000006">
    <property type="protein sequence ID" value="GGP08592.1"/>
    <property type="molecule type" value="Genomic_DNA"/>
</dbReference>
<dbReference type="Pfam" id="PF13788">
    <property type="entry name" value="DUF4180"/>
    <property type="match status" value="1"/>
</dbReference>
<accession>A0A918A6P7</accession>
<comment type="caution">
    <text evidence="2">The sequence shown here is derived from an EMBL/GenBank/DDBJ whole genome shotgun (WGS) entry which is preliminary data.</text>
</comment>
<sequence>MPEVPRQTPLRPGRLSKKEKEYPMSEVFVCEPQGQVLRSEQDALDLIGEAIYRRVQWVAVPAERLHQDFWELSTRVAGEFVAKFANYRHGLAIVGDISVHVAASSSFRDWVREANRGRQIWFVADLAELERRLSGDASG</sequence>
<feature type="domain" description="DUF4180" evidence="1">
    <location>
        <begin position="26"/>
        <end position="133"/>
    </location>
</feature>